<gene>
    <name evidence="2" type="ORF">MAR_031130</name>
</gene>
<feature type="domain" description="DUF7869" evidence="1">
    <location>
        <begin position="18"/>
        <end position="79"/>
    </location>
</feature>
<dbReference type="PANTHER" id="PTHR34415:SF1">
    <property type="entry name" value="INTEGRASE CATALYTIC DOMAIN-CONTAINING PROTEIN"/>
    <property type="match status" value="1"/>
</dbReference>
<dbReference type="InterPro" id="IPR057191">
    <property type="entry name" value="DUF7869"/>
</dbReference>
<dbReference type="Pfam" id="PF25273">
    <property type="entry name" value="DUF7869"/>
    <property type="match status" value="1"/>
</dbReference>
<evidence type="ECO:0000313" key="2">
    <source>
        <dbReference type="EMBL" id="WAR16536.1"/>
    </source>
</evidence>
<accession>A0ABY7F6V2</accession>
<reference evidence="2" key="1">
    <citation type="submission" date="2022-11" db="EMBL/GenBank/DDBJ databases">
        <title>Centuries of genome instability and evolution in soft-shell clam transmissible cancer (bioRxiv).</title>
        <authorList>
            <person name="Hart S.F.M."/>
            <person name="Yonemitsu M.A."/>
            <person name="Giersch R.M."/>
            <person name="Beal B.F."/>
            <person name="Arriagada G."/>
            <person name="Davis B.W."/>
            <person name="Ostrander E.A."/>
            <person name="Goff S.P."/>
            <person name="Metzger M.J."/>
        </authorList>
    </citation>
    <scope>NUCLEOTIDE SEQUENCE</scope>
    <source>
        <strain evidence="2">MELC-2E11</strain>
        <tissue evidence="2">Siphon/mantle</tissue>
    </source>
</reference>
<dbReference type="PANTHER" id="PTHR34415">
    <property type="entry name" value="INTEGRASE CATALYTIC DOMAIN-CONTAINING PROTEIN"/>
    <property type="match status" value="1"/>
</dbReference>
<dbReference type="EMBL" id="CP111021">
    <property type="protein sequence ID" value="WAR16536.1"/>
    <property type="molecule type" value="Genomic_DNA"/>
</dbReference>
<organism evidence="2 3">
    <name type="scientific">Mya arenaria</name>
    <name type="common">Soft-shell clam</name>
    <dbReference type="NCBI Taxonomy" id="6604"/>
    <lineage>
        <taxon>Eukaryota</taxon>
        <taxon>Metazoa</taxon>
        <taxon>Spiralia</taxon>
        <taxon>Lophotrochozoa</taxon>
        <taxon>Mollusca</taxon>
        <taxon>Bivalvia</taxon>
        <taxon>Autobranchia</taxon>
        <taxon>Heteroconchia</taxon>
        <taxon>Euheterodonta</taxon>
        <taxon>Imparidentia</taxon>
        <taxon>Neoheterodontei</taxon>
        <taxon>Myida</taxon>
        <taxon>Myoidea</taxon>
        <taxon>Myidae</taxon>
        <taxon>Mya</taxon>
    </lineage>
</organism>
<sequence>METLKEAADEMSTHVRAMVMSMLHDSLQRQGFYKSCSVIHADNCGGKNKNRYVLANLSGRIQMGLHEEIVIRMRVPGHTRLTS</sequence>
<protein>
    <recommendedName>
        <fullName evidence="1">DUF7869 domain-containing protein</fullName>
    </recommendedName>
</protein>
<dbReference type="Proteomes" id="UP001164746">
    <property type="component" value="Chromosome 10"/>
</dbReference>
<name>A0ABY7F6V2_MYAAR</name>
<evidence type="ECO:0000259" key="1">
    <source>
        <dbReference type="Pfam" id="PF25273"/>
    </source>
</evidence>
<keyword evidence="3" id="KW-1185">Reference proteome</keyword>
<proteinExistence type="predicted"/>
<evidence type="ECO:0000313" key="3">
    <source>
        <dbReference type="Proteomes" id="UP001164746"/>
    </source>
</evidence>